<gene>
    <name evidence="1" type="ORF">CAMGR0001_0968</name>
</gene>
<evidence type="ECO:0000313" key="2">
    <source>
        <dbReference type="Proteomes" id="UP000005709"/>
    </source>
</evidence>
<sequence length="52" mass="6094">MPGRISRHAINFMRREITNSVSYKYGERQNSISQINHTALRALIIYSFIQPN</sequence>
<organism evidence="1 2">
    <name type="scientific">Campylobacter gracilis RM3268</name>
    <dbReference type="NCBI Taxonomy" id="553220"/>
    <lineage>
        <taxon>Bacteria</taxon>
        <taxon>Pseudomonadati</taxon>
        <taxon>Campylobacterota</taxon>
        <taxon>Epsilonproteobacteria</taxon>
        <taxon>Campylobacterales</taxon>
        <taxon>Campylobacteraceae</taxon>
        <taxon>Campylobacter</taxon>
    </lineage>
</organism>
<dbReference type="EMBL" id="ACYG01000019">
    <property type="protein sequence ID" value="EEV18211.1"/>
    <property type="molecule type" value="Genomic_DNA"/>
</dbReference>
<dbReference type="AlphaFoldDB" id="C8PGH3"/>
<reference evidence="1 2" key="1">
    <citation type="submission" date="2009-07" db="EMBL/GenBank/DDBJ databases">
        <authorList>
            <person name="Madupu R."/>
            <person name="Sebastian Y."/>
            <person name="Durkin A.S."/>
            <person name="Torralba M."/>
            <person name="Methe B."/>
            <person name="Sutton G.G."/>
            <person name="Strausberg R.L."/>
            <person name="Nelson K.E."/>
        </authorList>
    </citation>
    <scope>NUCLEOTIDE SEQUENCE [LARGE SCALE GENOMIC DNA]</scope>
    <source>
        <strain evidence="1 2">RM3268</strain>
    </source>
</reference>
<name>C8PGH3_9BACT</name>
<protein>
    <submittedName>
        <fullName evidence="1">Uncharacterized protein</fullName>
    </submittedName>
</protein>
<proteinExistence type="predicted"/>
<comment type="caution">
    <text evidence="1">The sequence shown here is derived from an EMBL/GenBank/DDBJ whole genome shotgun (WGS) entry which is preliminary data.</text>
</comment>
<evidence type="ECO:0000313" key="1">
    <source>
        <dbReference type="EMBL" id="EEV18211.1"/>
    </source>
</evidence>
<dbReference type="Proteomes" id="UP000005709">
    <property type="component" value="Unassembled WGS sequence"/>
</dbReference>
<keyword evidence="2" id="KW-1185">Reference proteome</keyword>
<accession>C8PGH3</accession>